<dbReference type="InterPro" id="IPR029151">
    <property type="entry name" value="Sensor-like_sf"/>
</dbReference>
<dbReference type="Pfam" id="PF00015">
    <property type="entry name" value="MCPsignal"/>
    <property type="match status" value="1"/>
</dbReference>
<dbReference type="SMART" id="SM00304">
    <property type="entry name" value="HAMP"/>
    <property type="match status" value="1"/>
</dbReference>
<evidence type="ECO:0000256" key="10">
    <source>
        <dbReference type="SAM" id="Phobius"/>
    </source>
</evidence>
<dbReference type="SMART" id="SM00283">
    <property type="entry name" value="MA"/>
    <property type="match status" value="1"/>
</dbReference>
<dbReference type="Pfam" id="PF00672">
    <property type="entry name" value="HAMP"/>
    <property type="match status" value="1"/>
</dbReference>
<dbReference type="PANTHER" id="PTHR32089">
    <property type="entry name" value="METHYL-ACCEPTING CHEMOTAXIS PROTEIN MCPB"/>
    <property type="match status" value="1"/>
</dbReference>
<keyword evidence="2" id="KW-1003">Cell membrane</keyword>
<name>A0ABP7DS40_9GAMM</name>
<dbReference type="SUPFAM" id="SSF58104">
    <property type="entry name" value="Methyl-accepting chemotaxis protein (MCP) signaling domain"/>
    <property type="match status" value="1"/>
</dbReference>
<keyword evidence="3" id="KW-0145">Chemotaxis</keyword>
<proteinExistence type="inferred from homology"/>
<dbReference type="EMBL" id="BAABDS010000024">
    <property type="protein sequence ID" value="GAA3708336.1"/>
    <property type="molecule type" value="Genomic_DNA"/>
</dbReference>
<evidence type="ECO:0000313" key="13">
    <source>
        <dbReference type="EMBL" id="GAA3708336.1"/>
    </source>
</evidence>
<evidence type="ECO:0000256" key="5">
    <source>
        <dbReference type="ARBA" id="ARBA00022989"/>
    </source>
</evidence>
<evidence type="ECO:0000256" key="4">
    <source>
        <dbReference type="ARBA" id="ARBA00022692"/>
    </source>
</evidence>
<dbReference type="CDD" id="cd12913">
    <property type="entry name" value="PDC1_MCP_like"/>
    <property type="match status" value="1"/>
</dbReference>
<gene>
    <name evidence="13" type="ORF">GCM10022421_14160</name>
</gene>
<keyword evidence="5 10" id="KW-1133">Transmembrane helix</keyword>
<dbReference type="Gene3D" id="1.10.287.950">
    <property type="entry name" value="Methyl-accepting chemotaxis protein"/>
    <property type="match status" value="1"/>
</dbReference>
<organism evidence="13 14">
    <name type="scientific">Oceanisphaera sediminis</name>
    <dbReference type="NCBI Taxonomy" id="981381"/>
    <lineage>
        <taxon>Bacteria</taxon>
        <taxon>Pseudomonadati</taxon>
        <taxon>Pseudomonadota</taxon>
        <taxon>Gammaproteobacteria</taxon>
        <taxon>Aeromonadales</taxon>
        <taxon>Aeromonadaceae</taxon>
        <taxon>Oceanisphaera</taxon>
    </lineage>
</organism>
<evidence type="ECO:0000256" key="2">
    <source>
        <dbReference type="ARBA" id="ARBA00022475"/>
    </source>
</evidence>
<evidence type="ECO:0000259" key="11">
    <source>
        <dbReference type="PROSITE" id="PS50111"/>
    </source>
</evidence>
<dbReference type="SUPFAM" id="SSF103190">
    <property type="entry name" value="Sensory domain-like"/>
    <property type="match status" value="1"/>
</dbReference>
<protein>
    <submittedName>
        <fullName evidence="13">Methyl-accepting chemotaxis protein</fullName>
    </submittedName>
</protein>
<evidence type="ECO:0000256" key="9">
    <source>
        <dbReference type="PROSITE-ProRule" id="PRU00284"/>
    </source>
</evidence>
<evidence type="ECO:0000256" key="6">
    <source>
        <dbReference type="ARBA" id="ARBA00023136"/>
    </source>
</evidence>
<keyword evidence="7 9" id="KW-0807">Transducer</keyword>
<evidence type="ECO:0000256" key="1">
    <source>
        <dbReference type="ARBA" id="ARBA00004651"/>
    </source>
</evidence>
<dbReference type="InterPro" id="IPR004090">
    <property type="entry name" value="Chemotax_Me-accpt_rcpt"/>
</dbReference>
<dbReference type="PROSITE" id="PS50111">
    <property type="entry name" value="CHEMOTAXIS_TRANSDUC_2"/>
    <property type="match status" value="1"/>
</dbReference>
<keyword evidence="6 10" id="KW-0472">Membrane</keyword>
<dbReference type="InterPro" id="IPR004089">
    <property type="entry name" value="MCPsignal_dom"/>
</dbReference>
<dbReference type="RefSeq" id="WP_344963724.1">
    <property type="nucleotide sequence ID" value="NZ_BAABDS010000024.1"/>
</dbReference>
<dbReference type="CDD" id="cd06225">
    <property type="entry name" value="HAMP"/>
    <property type="match status" value="1"/>
</dbReference>
<comment type="subcellular location">
    <subcellularLocation>
        <location evidence="1">Cell membrane</location>
        <topology evidence="1">Multi-pass membrane protein</topology>
    </subcellularLocation>
</comment>
<dbReference type="PRINTS" id="PR00260">
    <property type="entry name" value="CHEMTRNSDUCR"/>
</dbReference>
<dbReference type="PANTHER" id="PTHR32089:SF117">
    <property type="entry name" value="METHYL ACCEPTING SENSORY TRANSDUCER WITH CACHE_1 SMALL MOLECULE BINDING DOMAIN"/>
    <property type="match status" value="1"/>
</dbReference>
<dbReference type="Proteomes" id="UP001501479">
    <property type="component" value="Unassembled WGS sequence"/>
</dbReference>
<feature type="domain" description="HAMP" evidence="12">
    <location>
        <begin position="295"/>
        <end position="349"/>
    </location>
</feature>
<feature type="transmembrane region" description="Helical" evidence="10">
    <location>
        <begin position="276"/>
        <end position="298"/>
    </location>
</feature>
<dbReference type="CDD" id="cd12912">
    <property type="entry name" value="PDC2_MCP_like"/>
    <property type="match status" value="1"/>
</dbReference>
<dbReference type="CDD" id="cd11386">
    <property type="entry name" value="MCP_signal"/>
    <property type="match status" value="1"/>
</dbReference>
<dbReference type="Gene3D" id="3.30.450.20">
    <property type="entry name" value="PAS domain"/>
    <property type="match status" value="2"/>
</dbReference>
<reference evidence="14" key="1">
    <citation type="journal article" date="2019" name="Int. J. Syst. Evol. Microbiol.">
        <title>The Global Catalogue of Microorganisms (GCM) 10K type strain sequencing project: providing services to taxonomists for standard genome sequencing and annotation.</title>
        <authorList>
            <consortium name="The Broad Institute Genomics Platform"/>
            <consortium name="The Broad Institute Genome Sequencing Center for Infectious Disease"/>
            <person name="Wu L."/>
            <person name="Ma J."/>
        </authorList>
    </citation>
    <scope>NUCLEOTIDE SEQUENCE [LARGE SCALE GENOMIC DNA]</scope>
    <source>
        <strain evidence="14">JCM 17329</strain>
    </source>
</reference>
<evidence type="ECO:0000256" key="8">
    <source>
        <dbReference type="ARBA" id="ARBA00029447"/>
    </source>
</evidence>
<evidence type="ECO:0000259" key="12">
    <source>
        <dbReference type="PROSITE" id="PS50885"/>
    </source>
</evidence>
<accession>A0ABP7DS40</accession>
<keyword evidence="14" id="KW-1185">Reference proteome</keyword>
<comment type="similarity">
    <text evidence="8">Belongs to the methyl-accepting chemotaxis (MCP) protein family.</text>
</comment>
<evidence type="ECO:0000256" key="7">
    <source>
        <dbReference type="ARBA" id="ARBA00023224"/>
    </source>
</evidence>
<feature type="domain" description="Methyl-accepting transducer" evidence="11">
    <location>
        <begin position="354"/>
        <end position="590"/>
    </location>
</feature>
<dbReference type="InterPro" id="IPR003660">
    <property type="entry name" value="HAMP_dom"/>
</dbReference>
<comment type="caution">
    <text evidence="13">The sequence shown here is derived from an EMBL/GenBank/DDBJ whole genome shotgun (WGS) entry which is preliminary data.</text>
</comment>
<keyword evidence="4 10" id="KW-0812">Transmembrane</keyword>
<dbReference type="PROSITE" id="PS50885">
    <property type="entry name" value="HAMP"/>
    <property type="match status" value="1"/>
</dbReference>
<dbReference type="Pfam" id="PF02743">
    <property type="entry name" value="dCache_1"/>
    <property type="match status" value="1"/>
</dbReference>
<evidence type="ECO:0000313" key="14">
    <source>
        <dbReference type="Proteomes" id="UP001501479"/>
    </source>
</evidence>
<sequence length="626" mass="67080">MNNLKLKHKILLSFIAAITITVAALSTISFYNMKTQLYQGSTELVSGQSLKEADKIADWVGSRQNILAAAAQQLDQALLPALQQAQDAGNFQLSYFGSRDGVMFDADPGIDRTGYDPRSRPWYQQATQESKAIVTAPYEDATGLGTVVTLAAPVQVNGQLTGVIGADVGITRLVDDINAIRLPAEGYAMMLSKDGTLIAYRDTTMNLQPATRLDANLTARNLQQWRQNQLLYPVQLNGEAKLVYARDVPDTNWQLLLVLDQKALEAPLGPMLLQQLGMAALAIAVAGVLINLLINLLLAPLLRVSLALEQIAGGRGDLTRRITIQSQDEVGQLAGNFNRFVASQAELISQIRSQAEYLGSNAEQASVRANQTVTELGRQQQEVSMVATAVTEMASATHEIANNAEQTATAAQQSSSSTELGKQQVNKTRDSIQLLSREMIQAAAVIQRLDLHAKEISSVLSTIQGVAEQTNLLALNAAIEAARAGEQGRGFAVVADEVRILSQRTHASTEEIQVTINTLQQATAEAVKLMDTSRNLAELSVEDAEAAAGALTEITTAVGLISDMASQIATAAEEQSQVTGEITQNTTAIKDVADELANDAEQSLAQSKDLHKQAGELNGLVSAFIL</sequence>
<dbReference type="InterPro" id="IPR033479">
    <property type="entry name" value="dCache_1"/>
</dbReference>
<evidence type="ECO:0000256" key="3">
    <source>
        <dbReference type="ARBA" id="ARBA00022500"/>
    </source>
</evidence>